<dbReference type="Proteomes" id="UP000248840">
    <property type="component" value="Unassembled WGS sequence"/>
</dbReference>
<name>A0A328YPK5_9FLAO</name>
<dbReference type="EMBL" id="QLSZ01000001">
    <property type="protein sequence ID" value="RAR75520.1"/>
    <property type="molecule type" value="Genomic_DNA"/>
</dbReference>
<evidence type="ECO:0000313" key="1">
    <source>
        <dbReference type="EMBL" id="RAR75520.1"/>
    </source>
</evidence>
<organism evidence="1 2">
    <name type="scientific">Flavobacterium aciduliphilum</name>
    <dbReference type="NCBI Taxonomy" id="1101402"/>
    <lineage>
        <taxon>Bacteria</taxon>
        <taxon>Pseudomonadati</taxon>
        <taxon>Bacteroidota</taxon>
        <taxon>Flavobacteriia</taxon>
        <taxon>Flavobacteriales</taxon>
        <taxon>Flavobacteriaceae</taxon>
        <taxon>Flavobacterium</taxon>
    </lineage>
</organism>
<dbReference type="AlphaFoldDB" id="A0A328YPK5"/>
<dbReference type="OrthoDB" id="663527at2"/>
<accession>A0A328YPK5</accession>
<gene>
    <name evidence="1" type="ORF">CLV55_101220</name>
</gene>
<dbReference type="Pfam" id="PF20050">
    <property type="entry name" value="DUF6452"/>
    <property type="match status" value="1"/>
</dbReference>
<comment type="caution">
    <text evidence="1">The sequence shown here is derived from an EMBL/GenBank/DDBJ whole genome shotgun (WGS) entry which is preliminary data.</text>
</comment>
<evidence type="ECO:0000313" key="2">
    <source>
        <dbReference type="Proteomes" id="UP000248840"/>
    </source>
</evidence>
<sequence>MKKIVLLLVLVFSFSGCEKDDICDASTSTTPRLVVEFYDNALLLPTTKAVTNLKAVANGMTDGVVFNSTLATSDPSRYLSNDKKIFLPLRMGETDNSTTYALTLNSGVVGSENTDYVTFTYNKHNVYVSRACGYKTLFDLTNTNSNILTPDSDNWIKDISIYKANLESENEVHIKIKF</sequence>
<dbReference type="PROSITE" id="PS51257">
    <property type="entry name" value="PROKAR_LIPOPROTEIN"/>
    <property type="match status" value="1"/>
</dbReference>
<dbReference type="InterPro" id="IPR045607">
    <property type="entry name" value="DUF6452"/>
</dbReference>
<reference evidence="1 2" key="1">
    <citation type="submission" date="2018-06" db="EMBL/GenBank/DDBJ databases">
        <title>Genomic Encyclopedia of Archaeal and Bacterial Type Strains, Phase II (KMG-II): from individual species to whole genera.</title>
        <authorList>
            <person name="Goeker M."/>
        </authorList>
    </citation>
    <scope>NUCLEOTIDE SEQUENCE [LARGE SCALE GENOMIC DNA]</scope>
    <source>
        <strain evidence="1 2">DSM 25663</strain>
    </source>
</reference>
<proteinExistence type="predicted"/>
<keyword evidence="2" id="KW-1185">Reference proteome</keyword>
<protein>
    <submittedName>
        <fullName evidence="1">Uncharacterized protein</fullName>
    </submittedName>
</protein>
<dbReference type="RefSeq" id="WP_112111892.1">
    <property type="nucleotide sequence ID" value="NZ_QLSZ01000001.1"/>
</dbReference>